<evidence type="ECO:0000313" key="3">
    <source>
        <dbReference type="Proteomes" id="UP000623269"/>
    </source>
</evidence>
<proteinExistence type="inferred from homology"/>
<reference evidence="2" key="1">
    <citation type="submission" date="2020-12" db="EMBL/GenBank/DDBJ databases">
        <title>M. sibirica DSM 26468T genome.</title>
        <authorList>
            <person name="Thieme N."/>
            <person name="Rettenmaier R."/>
            <person name="Zverlov V."/>
            <person name="Liebl W."/>
        </authorList>
    </citation>
    <scope>NUCLEOTIDE SEQUENCE</scope>
    <source>
        <strain evidence="2">DSM 26468</strain>
    </source>
</reference>
<dbReference type="Gene3D" id="2.40.160.200">
    <property type="entry name" value="LURP1-related"/>
    <property type="match status" value="1"/>
</dbReference>
<gene>
    <name evidence="2" type="ORF">I5677_06800</name>
</gene>
<comment type="similarity">
    <text evidence="1">Belongs to the LOR family.</text>
</comment>
<dbReference type="EMBL" id="JAEAGR010000005">
    <property type="protein sequence ID" value="MBH1940592.1"/>
    <property type="molecule type" value="Genomic_DNA"/>
</dbReference>
<comment type="caution">
    <text evidence="2">The sequence shown here is derived from an EMBL/GenBank/DDBJ whole genome shotgun (WGS) entry which is preliminary data.</text>
</comment>
<dbReference type="Pfam" id="PF04525">
    <property type="entry name" value="LOR"/>
    <property type="match status" value="1"/>
</dbReference>
<dbReference type="RefSeq" id="WP_197660813.1">
    <property type="nucleotide sequence ID" value="NZ_JAEAGR010000005.1"/>
</dbReference>
<name>A0A8J7H1Y2_9FIRM</name>
<organism evidence="2 3">
    <name type="scientific">Mobilitalea sibirica</name>
    <dbReference type="NCBI Taxonomy" id="1462919"/>
    <lineage>
        <taxon>Bacteria</taxon>
        <taxon>Bacillati</taxon>
        <taxon>Bacillota</taxon>
        <taxon>Clostridia</taxon>
        <taxon>Lachnospirales</taxon>
        <taxon>Lachnospiraceae</taxon>
        <taxon>Mobilitalea</taxon>
    </lineage>
</organism>
<accession>A0A8J7H1Y2</accession>
<dbReference type="InterPro" id="IPR038595">
    <property type="entry name" value="LOR_sf"/>
</dbReference>
<protein>
    <submittedName>
        <fullName evidence="2">LURP-one-related family protein</fullName>
    </submittedName>
</protein>
<dbReference type="InterPro" id="IPR007612">
    <property type="entry name" value="LOR"/>
</dbReference>
<dbReference type="AlphaFoldDB" id="A0A8J7H1Y2"/>
<dbReference type="PANTHER" id="PTHR31087">
    <property type="match status" value="1"/>
</dbReference>
<sequence>MKLYIKQRIFSVGDKYDIYDANENVVFDVKSQLFAIGAKLHLYDTQGKELYFIKRKITFLLARYEIYQNDTLCATVSQEFALFKRKLRVESRYGEIQIIGDFFQMDYEITKNGKYFGSIHKKWLSWGDSYELDIPEEEDAGFVCALVIAIDNCMHNENQ</sequence>
<dbReference type="InterPro" id="IPR025659">
    <property type="entry name" value="Tubby-like_C"/>
</dbReference>
<evidence type="ECO:0000313" key="2">
    <source>
        <dbReference type="EMBL" id="MBH1940592.1"/>
    </source>
</evidence>
<evidence type="ECO:0000256" key="1">
    <source>
        <dbReference type="ARBA" id="ARBA00005437"/>
    </source>
</evidence>
<dbReference type="PANTHER" id="PTHR31087:SF161">
    <property type="entry name" value="TUBBY C 2 FAMILY PROTEIN"/>
    <property type="match status" value="1"/>
</dbReference>
<dbReference type="SUPFAM" id="SSF54518">
    <property type="entry name" value="Tubby C-terminal domain-like"/>
    <property type="match status" value="1"/>
</dbReference>
<keyword evidence="3" id="KW-1185">Reference proteome</keyword>
<dbReference type="Proteomes" id="UP000623269">
    <property type="component" value="Unassembled WGS sequence"/>
</dbReference>